<keyword evidence="14" id="KW-0547">Nucleotide-binding</keyword>
<evidence type="ECO:0000256" key="9">
    <source>
        <dbReference type="ARBA" id="ARBA00023027"/>
    </source>
</evidence>
<keyword evidence="7 14" id="KW-0274">FAD</keyword>
<dbReference type="Gene3D" id="3.30.390.30">
    <property type="match status" value="1"/>
</dbReference>
<evidence type="ECO:0000256" key="8">
    <source>
        <dbReference type="ARBA" id="ARBA00023002"/>
    </source>
</evidence>
<gene>
    <name evidence="19" type="ordered locus">AciX9_0020</name>
</gene>
<evidence type="ECO:0000313" key="20">
    <source>
        <dbReference type="Proteomes" id="UP000000343"/>
    </source>
</evidence>
<evidence type="ECO:0000256" key="11">
    <source>
        <dbReference type="ARBA" id="ARBA00023284"/>
    </source>
</evidence>
<dbReference type="SUPFAM" id="SSF51905">
    <property type="entry name" value="FAD/NAD(P)-binding domain"/>
    <property type="match status" value="1"/>
</dbReference>
<dbReference type="Proteomes" id="UP000000343">
    <property type="component" value="Chromosome"/>
</dbReference>
<feature type="binding site" evidence="14">
    <location>
        <position position="334"/>
    </location>
    <ligand>
        <name>FAD</name>
        <dbReference type="ChEBI" id="CHEBI:57692"/>
    </ligand>
</feature>
<feature type="binding site" evidence="14">
    <location>
        <position position="294"/>
    </location>
    <ligand>
        <name>NAD(+)</name>
        <dbReference type="ChEBI" id="CHEBI:57540"/>
    </ligand>
</feature>
<feature type="binding site" evidence="14">
    <location>
        <begin position="203"/>
        <end position="210"/>
    </location>
    <ligand>
        <name>NAD(+)</name>
        <dbReference type="ChEBI" id="CHEBI:57540"/>
    </ligand>
</feature>
<dbReference type="InterPro" id="IPR006258">
    <property type="entry name" value="Lipoamide_DH"/>
</dbReference>
<dbReference type="EC" id="1.8.1.4" evidence="3 16"/>
<evidence type="ECO:0000256" key="7">
    <source>
        <dbReference type="ARBA" id="ARBA00022827"/>
    </source>
</evidence>
<sequence>MSDTIFDLVVVGGGPAGYTCGIRAAQLGLKVALIEKTDKLGGTCLHWGCIPTKSLLFSAEIWDHLKHAANYGIDNVDAPKLNWDNLIKRKSDITNKHTKGLDFLMKKNKITVFRGHGRLTGPAKDGIHTITVTDEDKASGRGKDAQAEGYTSQKVDEIKAKKVVLSTGSDARMLPGYKADDTILTNMEILTLPAMPKSMVVIGSGAVGVEFASIFKSFGAEVTIIEALPRLVNAEDEEISKELLRLYKKRGFEVFLSAKVEKIDKKDGGAVVTFTDSTGKQQTKTAEKVLVAVGRAPRTYDCGLDKVNIPLDRGFIMTNEWMETTEPGIYAIGDIVGGLPQLAHVGAMCGVVVASKLAGKYARPVNRQRIPGCTYCDPQIGSVGLTEAQAKEKGYQVKVGKFPFVGNSKATILDSHDGFVKVVSDAKYGEVLGVHIIGPQATEIIAECVTALELEATVEEMMFTIHAHPTLSESLLDGFSSVEGMAINV</sequence>
<evidence type="ECO:0000313" key="19">
    <source>
        <dbReference type="EMBL" id="ADW67111.1"/>
    </source>
</evidence>
<dbReference type="PRINTS" id="PR00368">
    <property type="entry name" value="FADPNR"/>
</dbReference>
<evidence type="ECO:0000256" key="1">
    <source>
        <dbReference type="ARBA" id="ARBA00004496"/>
    </source>
</evidence>
<keyword evidence="10" id="KW-1015">Disulfide bond</keyword>
<evidence type="ECO:0000256" key="3">
    <source>
        <dbReference type="ARBA" id="ARBA00012608"/>
    </source>
</evidence>
<keyword evidence="8 16" id="KW-0560">Oxidoreductase</keyword>
<evidence type="ECO:0000256" key="14">
    <source>
        <dbReference type="PIRSR" id="PIRSR000350-3"/>
    </source>
</evidence>
<dbReference type="GO" id="GO:0006103">
    <property type="term" value="P:2-oxoglutarate metabolic process"/>
    <property type="evidence" value="ECO:0007669"/>
    <property type="project" value="TreeGrafter"/>
</dbReference>
<dbReference type="PANTHER" id="PTHR22912">
    <property type="entry name" value="DISULFIDE OXIDOREDUCTASE"/>
    <property type="match status" value="1"/>
</dbReference>
<evidence type="ECO:0000256" key="10">
    <source>
        <dbReference type="ARBA" id="ARBA00023157"/>
    </source>
</evidence>
<dbReference type="GO" id="GO:0004148">
    <property type="term" value="F:dihydrolipoyl dehydrogenase (NADH) activity"/>
    <property type="evidence" value="ECO:0007669"/>
    <property type="project" value="UniProtKB-EC"/>
</dbReference>
<evidence type="ECO:0000256" key="2">
    <source>
        <dbReference type="ARBA" id="ARBA00007532"/>
    </source>
</evidence>
<dbReference type="Pfam" id="PF07992">
    <property type="entry name" value="Pyr_redox_2"/>
    <property type="match status" value="1"/>
</dbReference>
<dbReference type="GO" id="GO:0005737">
    <property type="term" value="C:cytoplasm"/>
    <property type="evidence" value="ECO:0007669"/>
    <property type="project" value="UniProtKB-SubCell"/>
</dbReference>
<dbReference type="PaxDb" id="1198114-AciX9_0020"/>
<dbReference type="NCBIfam" id="TIGR01350">
    <property type="entry name" value="lipoamide_DH"/>
    <property type="match status" value="1"/>
</dbReference>
<protein>
    <recommendedName>
        <fullName evidence="4 16">Dihydrolipoyl dehydrogenase</fullName>
        <ecNumber evidence="3 16">1.8.1.4</ecNumber>
    </recommendedName>
</protein>
<dbReference type="RefSeq" id="WP_013578440.1">
    <property type="nucleotide sequence ID" value="NC_015064.1"/>
</dbReference>
<feature type="binding site" evidence="14">
    <location>
        <position position="53"/>
    </location>
    <ligand>
        <name>FAD</name>
        <dbReference type="ChEBI" id="CHEBI:57692"/>
    </ligand>
</feature>
<evidence type="ECO:0000256" key="13">
    <source>
        <dbReference type="PIRSR" id="PIRSR000350-2"/>
    </source>
</evidence>
<evidence type="ECO:0000256" key="5">
    <source>
        <dbReference type="ARBA" id="ARBA00022490"/>
    </source>
</evidence>
<keyword evidence="5" id="KW-0963">Cytoplasm</keyword>
<evidence type="ECO:0000256" key="4">
    <source>
        <dbReference type="ARBA" id="ARBA00016961"/>
    </source>
</evidence>
<feature type="domain" description="Pyridine nucleotide-disulphide oxidoreductase dimerisation" evidence="17">
    <location>
        <begin position="370"/>
        <end position="475"/>
    </location>
</feature>
<evidence type="ECO:0000259" key="17">
    <source>
        <dbReference type="Pfam" id="PF02852"/>
    </source>
</evidence>
<evidence type="ECO:0000259" key="18">
    <source>
        <dbReference type="Pfam" id="PF07992"/>
    </source>
</evidence>
<dbReference type="InterPro" id="IPR036188">
    <property type="entry name" value="FAD/NAD-bd_sf"/>
</dbReference>
<feature type="active site" description="Proton acceptor" evidence="13">
    <location>
        <position position="468"/>
    </location>
</feature>
<keyword evidence="20" id="KW-1185">Reference proteome</keyword>
<keyword evidence="9 14" id="KW-0520">NAD</keyword>
<comment type="catalytic activity">
    <reaction evidence="12 16">
        <text>N(6)-[(R)-dihydrolipoyl]-L-lysyl-[protein] + NAD(+) = N(6)-[(R)-lipoyl]-L-lysyl-[protein] + NADH + H(+)</text>
        <dbReference type="Rhea" id="RHEA:15045"/>
        <dbReference type="Rhea" id="RHEA-COMP:10474"/>
        <dbReference type="Rhea" id="RHEA-COMP:10475"/>
        <dbReference type="ChEBI" id="CHEBI:15378"/>
        <dbReference type="ChEBI" id="CHEBI:57540"/>
        <dbReference type="ChEBI" id="CHEBI:57945"/>
        <dbReference type="ChEBI" id="CHEBI:83099"/>
        <dbReference type="ChEBI" id="CHEBI:83100"/>
        <dbReference type="EC" id="1.8.1.4"/>
    </reaction>
</comment>
<dbReference type="InterPro" id="IPR050151">
    <property type="entry name" value="Class-I_Pyr_Nuc-Dis_Oxidored"/>
</dbReference>
<evidence type="ECO:0000256" key="16">
    <source>
        <dbReference type="RuleBase" id="RU003692"/>
    </source>
</evidence>
<reference evidence="20" key="1">
    <citation type="submission" date="2011-01" db="EMBL/GenBank/DDBJ databases">
        <title>Complete sequence of chromosome of Acidobacterium sp. MP5ACTX9.</title>
        <authorList>
            <consortium name="US DOE Joint Genome Institute"/>
            <person name="Lucas S."/>
            <person name="Copeland A."/>
            <person name="Lapidus A."/>
            <person name="Cheng J.-F."/>
            <person name="Goodwin L."/>
            <person name="Pitluck S."/>
            <person name="Teshima H."/>
            <person name="Detter J.C."/>
            <person name="Han C."/>
            <person name="Tapia R."/>
            <person name="Land M."/>
            <person name="Hauser L."/>
            <person name="Kyrpides N."/>
            <person name="Ivanova N."/>
            <person name="Ovchinnikova G."/>
            <person name="Pagani I."/>
            <person name="Rawat S.R."/>
            <person name="Mannisto M."/>
            <person name="Haggblom M.M."/>
            <person name="Woyke T."/>
        </authorList>
    </citation>
    <scope>NUCLEOTIDE SEQUENCE [LARGE SCALE GENOMIC DNA]</scope>
    <source>
        <strain evidence="20">MP5ACTX9</strain>
    </source>
</reference>
<dbReference type="Gene3D" id="3.50.50.60">
    <property type="entry name" value="FAD/NAD(P)-binding domain"/>
    <property type="match status" value="2"/>
</dbReference>
<evidence type="ECO:0000256" key="6">
    <source>
        <dbReference type="ARBA" id="ARBA00022630"/>
    </source>
</evidence>
<feature type="domain" description="FAD/NAD(P)-binding" evidence="18">
    <location>
        <begin position="6"/>
        <end position="347"/>
    </location>
</feature>
<dbReference type="KEGG" id="acm:AciX9_0020"/>
<dbReference type="PROSITE" id="PS00076">
    <property type="entry name" value="PYRIDINE_REDOX_1"/>
    <property type="match status" value="1"/>
</dbReference>
<dbReference type="Pfam" id="PF02852">
    <property type="entry name" value="Pyr_redox_dim"/>
    <property type="match status" value="1"/>
</dbReference>
<keyword evidence="11 16" id="KW-0676">Redox-active center</keyword>
<dbReference type="InterPro" id="IPR023753">
    <property type="entry name" value="FAD/NAD-binding_dom"/>
</dbReference>
<dbReference type="InterPro" id="IPR016156">
    <property type="entry name" value="FAD/NAD-linked_Rdtase_dimer_sf"/>
</dbReference>
<accession>E8X451</accession>
<dbReference type="STRING" id="1198114.AciX9_0020"/>
<dbReference type="SUPFAM" id="SSF55424">
    <property type="entry name" value="FAD/NAD-linked reductases, dimerisation (C-terminal) domain"/>
    <property type="match status" value="1"/>
</dbReference>
<evidence type="ECO:0000256" key="15">
    <source>
        <dbReference type="PIRSR" id="PIRSR000350-4"/>
    </source>
</evidence>
<dbReference type="EMBL" id="CP002480">
    <property type="protein sequence ID" value="ADW67111.1"/>
    <property type="molecule type" value="Genomic_DNA"/>
</dbReference>
<keyword evidence="6 16" id="KW-0285">Flavoprotein</keyword>
<proteinExistence type="inferred from homology"/>
<dbReference type="FunFam" id="3.30.390.30:FF:000001">
    <property type="entry name" value="Dihydrolipoyl dehydrogenase"/>
    <property type="match status" value="1"/>
</dbReference>
<feature type="binding site" evidence="14">
    <location>
        <position position="226"/>
    </location>
    <ligand>
        <name>NAD(+)</name>
        <dbReference type="ChEBI" id="CHEBI:57540"/>
    </ligand>
</feature>
<dbReference type="AlphaFoldDB" id="E8X451"/>
<dbReference type="InterPro" id="IPR012999">
    <property type="entry name" value="Pyr_OxRdtase_I_AS"/>
</dbReference>
<comment type="subcellular location">
    <subcellularLocation>
        <location evidence="1">Cytoplasm</location>
    </subcellularLocation>
</comment>
<comment type="miscellaneous">
    <text evidence="16">The active site is a redox-active disulfide bond.</text>
</comment>
<dbReference type="PRINTS" id="PR00411">
    <property type="entry name" value="PNDRDTASEI"/>
</dbReference>
<dbReference type="HOGENOM" id="CLU_016755_0_3_0"/>
<dbReference type="PIRSF" id="PIRSF000350">
    <property type="entry name" value="Mercury_reductase_MerA"/>
    <property type="match status" value="1"/>
</dbReference>
<comment type="cofactor">
    <cofactor evidence="14 16">
        <name>FAD</name>
        <dbReference type="ChEBI" id="CHEBI:57692"/>
    </cofactor>
    <text evidence="14 16">Binds 1 FAD per subunit.</text>
</comment>
<feature type="binding site" evidence="14">
    <location>
        <begin position="167"/>
        <end position="169"/>
    </location>
    <ligand>
        <name>FAD</name>
        <dbReference type="ChEBI" id="CHEBI:57692"/>
    </ligand>
</feature>
<dbReference type="eggNOG" id="COG1249">
    <property type="taxonomic scope" value="Bacteria"/>
</dbReference>
<dbReference type="InterPro" id="IPR004099">
    <property type="entry name" value="Pyr_nucl-diS_OxRdtase_dimer"/>
</dbReference>
<dbReference type="GO" id="GO:0050660">
    <property type="term" value="F:flavin adenine dinucleotide binding"/>
    <property type="evidence" value="ECO:0007669"/>
    <property type="project" value="InterPro"/>
</dbReference>
<feature type="disulfide bond" description="Redox-active" evidence="15">
    <location>
        <begin position="44"/>
        <end position="49"/>
    </location>
</feature>
<organism evidence="20">
    <name type="scientific">Granulicella tundricola (strain ATCC BAA-1859 / DSM 23138 / MP5ACTX9)</name>
    <dbReference type="NCBI Taxonomy" id="1198114"/>
    <lineage>
        <taxon>Bacteria</taxon>
        <taxon>Pseudomonadati</taxon>
        <taxon>Acidobacteriota</taxon>
        <taxon>Terriglobia</taxon>
        <taxon>Terriglobales</taxon>
        <taxon>Acidobacteriaceae</taxon>
        <taxon>Granulicella</taxon>
    </lineage>
</organism>
<dbReference type="InterPro" id="IPR001100">
    <property type="entry name" value="Pyr_nuc-diS_OxRdtase"/>
</dbReference>
<dbReference type="OrthoDB" id="9800167at2"/>
<comment type="similarity">
    <text evidence="2 16">Belongs to the class-I pyridine nucleotide-disulfide oxidoreductase family.</text>
</comment>
<feature type="binding site" evidence="14">
    <location>
        <position position="117"/>
    </location>
    <ligand>
        <name>FAD</name>
        <dbReference type="ChEBI" id="CHEBI:57692"/>
    </ligand>
</feature>
<name>E8X451_GRATM</name>
<dbReference type="PANTHER" id="PTHR22912:SF217">
    <property type="entry name" value="DIHYDROLIPOYL DEHYDROGENASE"/>
    <property type="match status" value="1"/>
</dbReference>
<evidence type="ECO:0000256" key="12">
    <source>
        <dbReference type="ARBA" id="ARBA00049187"/>
    </source>
</evidence>